<gene>
    <name evidence="1" type="ORF">K2U94_12385</name>
</gene>
<evidence type="ECO:0000313" key="1">
    <source>
        <dbReference type="EMBL" id="MCI4683554.1"/>
    </source>
</evidence>
<sequence>MPAFYPFLYGDQGELPEQNADDYRLSSFIGAIGSDELVPGPILDTADINDIHNVLMLVGLSYEEMQTVRRNDGAATRFGWTGCGPILAISPAILFALGQPAARDFLLDLKTAAEMVKAIRPHEQDGGCVFEIVLPQGG</sequence>
<keyword evidence="2" id="KW-1185">Reference proteome</keyword>
<proteinExistence type="predicted"/>
<protein>
    <submittedName>
        <fullName evidence="1">Uncharacterized protein</fullName>
    </submittedName>
</protein>
<reference evidence="1" key="1">
    <citation type="journal article" date="2022" name="ISME J.">
        <title>Identification of active gaseous-alkane degraders at natural gas seeps.</title>
        <authorList>
            <person name="Farhan Ul Haque M."/>
            <person name="Hernandez M."/>
            <person name="Crombie A.T."/>
            <person name="Murrell J.C."/>
        </authorList>
    </citation>
    <scope>NUCLEOTIDE SEQUENCE</scope>
    <source>
        <strain evidence="1">PC2</strain>
    </source>
</reference>
<name>A0ABS9Z7E2_9HYPH</name>
<comment type="caution">
    <text evidence="1">The sequence shown here is derived from an EMBL/GenBank/DDBJ whole genome shotgun (WGS) entry which is preliminary data.</text>
</comment>
<accession>A0ABS9Z7E2</accession>
<evidence type="ECO:0000313" key="2">
    <source>
        <dbReference type="Proteomes" id="UP001139104"/>
    </source>
</evidence>
<organism evidence="1 2">
    <name type="scientific">Candidatus Rhodoblastus alkanivorans</name>
    <dbReference type="NCBI Taxonomy" id="2954117"/>
    <lineage>
        <taxon>Bacteria</taxon>
        <taxon>Pseudomonadati</taxon>
        <taxon>Pseudomonadota</taxon>
        <taxon>Alphaproteobacteria</taxon>
        <taxon>Hyphomicrobiales</taxon>
        <taxon>Rhodoblastaceae</taxon>
        <taxon>Rhodoblastus</taxon>
    </lineage>
</organism>
<dbReference type="Proteomes" id="UP001139104">
    <property type="component" value="Unassembled WGS sequence"/>
</dbReference>
<dbReference type="EMBL" id="JAIVFP010000001">
    <property type="protein sequence ID" value="MCI4683554.1"/>
    <property type="molecule type" value="Genomic_DNA"/>
</dbReference>
<dbReference type="RefSeq" id="WP_243067502.1">
    <property type="nucleotide sequence ID" value="NZ_JAIVFK010000009.1"/>
</dbReference>